<sequence length="108" mass="11298">MDVGVLAEQAVHDLKTRLSAQDELAVVRPAGPPVDKSADDALVAAFDLLAAADGWGKLAWERVSRNPSDDAAARELCRSLEHAARLHPGLAAQLATACGDHVGVPSPR</sequence>
<dbReference type="RefSeq" id="WP_398280294.1">
    <property type="nucleotide sequence ID" value="NZ_JBITLV010000003.1"/>
</dbReference>
<accession>A0ABW8ANC7</accession>
<reference evidence="1 2" key="1">
    <citation type="submission" date="2024-10" db="EMBL/GenBank/DDBJ databases">
        <title>The Natural Products Discovery Center: Release of the First 8490 Sequenced Strains for Exploring Actinobacteria Biosynthetic Diversity.</title>
        <authorList>
            <person name="Kalkreuter E."/>
            <person name="Kautsar S.A."/>
            <person name="Yang D."/>
            <person name="Bader C.D."/>
            <person name="Teijaro C.N."/>
            <person name="Fluegel L."/>
            <person name="Davis C.M."/>
            <person name="Simpson J.R."/>
            <person name="Lauterbach L."/>
            <person name="Steele A.D."/>
            <person name="Gui C."/>
            <person name="Meng S."/>
            <person name="Li G."/>
            <person name="Viehrig K."/>
            <person name="Ye F."/>
            <person name="Su P."/>
            <person name="Kiefer A.F."/>
            <person name="Nichols A."/>
            <person name="Cepeda A.J."/>
            <person name="Yan W."/>
            <person name="Fan B."/>
            <person name="Jiang Y."/>
            <person name="Adhikari A."/>
            <person name="Zheng C.-J."/>
            <person name="Schuster L."/>
            <person name="Cowan T.M."/>
            <person name="Smanski M.J."/>
            <person name="Chevrette M.G."/>
            <person name="De Carvalho L.P.S."/>
            <person name="Shen B."/>
        </authorList>
    </citation>
    <scope>NUCLEOTIDE SEQUENCE [LARGE SCALE GENOMIC DNA]</scope>
    <source>
        <strain evidence="1 2">NPDC049639</strain>
    </source>
</reference>
<name>A0ABW8ANC7_9ACTN</name>
<protein>
    <submittedName>
        <fullName evidence="1">Uncharacterized protein</fullName>
    </submittedName>
</protein>
<gene>
    <name evidence="1" type="ORF">ACIB24_12325</name>
</gene>
<dbReference type="EMBL" id="JBITLV010000003">
    <property type="protein sequence ID" value="MFI7587851.1"/>
    <property type="molecule type" value="Genomic_DNA"/>
</dbReference>
<proteinExistence type="predicted"/>
<keyword evidence="2" id="KW-1185">Reference proteome</keyword>
<evidence type="ECO:0000313" key="1">
    <source>
        <dbReference type="EMBL" id="MFI7587851.1"/>
    </source>
</evidence>
<dbReference type="Proteomes" id="UP001612915">
    <property type="component" value="Unassembled WGS sequence"/>
</dbReference>
<comment type="caution">
    <text evidence="1">The sequence shown here is derived from an EMBL/GenBank/DDBJ whole genome shotgun (WGS) entry which is preliminary data.</text>
</comment>
<organism evidence="1 2">
    <name type="scientific">Spongisporangium articulatum</name>
    <dbReference type="NCBI Taxonomy" id="3362603"/>
    <lineage>
        <taxon>Bacteria</taxon>
        <taxon>Bacillati</taxon>
        <taxon>Actinomycetota</taxon>
        <taxon>Actinomycetes</taxon>
        <taxon>Kineosporiales</taxon>
        <taxon>Kineosporiaceae</taxon>
        <taxon>Spongisporangium</taxon>
    </lineage>
</organism>
<evidence type="ECO:0000313" key="2">
    <source>
        <dbReference type="Proteomes" id="UP001612915"/>
    </source>
</evidence>